<dbReference type="GO" id="GO:0032259">
    <property type="term" value="P:methylation"/>
    <property type="evidence" value="ECO:0007669"/>
    <property type="project" value="UniProtKB-KW"/>
</dbReference>
<dbReference type="PANTHER" id="PTHR46429">
    <property type="entry name" value="23S RRNA (GUANOSINE-2'-O-)-METHYLTRANSFERASE RLMB"/>
    <property type="match status" value="1"/>
</dbReference>
<dbReference type="SUPFAM" id="SSF75217">
    <property type="entry name" value="alpha/beta knot"/>
    <property type="match status" value="1"/>
</dbReference>
<dbReference type="RefSeq" id="WP_076420718.1">
    <property type="nucleotide sequence ID" value="NZ_FTNM01000001.1"/>
</dbReference>
<dbReference type="AlphaFoldDB" id="A0A1N6TKF4"/>
<dbReference type="InterPro" id="IPR029064">
    <property type="entry name" value="Ribosomal_eL30-like_sf"/>
</dbReference>
<proteinExistence type="predicted"/>
<evidence type="ECO:0000313" key="4">
    <source>
        <dbReference type="EMBL" id="SIQ53859.1"/>
    </source>
</evidence>
<dbReference type="InterPro" id="IPR029026">
    <property type="entry name" value="tRNA_m1G_MTases_N"/>
</dbReference>
<reference evidence="5" key="1">
    <citation type="submission" date="2017-01" db="EMBL/GenBank/DDBJ databases">
        <authorList>
            <person name="Varghese N."/>
            <person name="Submissions S."/>
        </authorList>
    </citation>
    <scope>NUCLEOTIDE SEQUENCE [LARGE SCALE GENOMIC DNA]</scope>
    <source>
        <strain evidence="5">DM9</strain>
    </source>
</reference>
<dbReference type="SUPFAM" id="SSF55315">
    <property type="entry name" value="L30e-like"/>
    <property type="match status" value="1"/>
</dbReference>
<dbReference type="InterPro" id="IPR013123">
    <property type="entry name" value="SpoU_subst-bd"/>
</dbReference>
<dbReference type="GO" id="GO:0008173">
    <property type="term" value="F:RNA methyltransferase activity"/>
    <property type="evidence" value="ECO:0007669"/>
    <property type="project" value="InterPro"/>
</dbReference>
<dbReference type="GO" id="GO:0005829">
    <property type="term" value="C:cytosol"/>
    <property type="evidence" value="ECO:0007669"/>
    <property type="project" value="TreeGrafter"/>
</dbReference>
<dbReference type="Proteomes" id="UP000185924">
    <property type="component" value="Unassembled WGS sequence"/>
</dbReference>
<evidence type="ECO:0000256" key="1">
    <source>
        <dbReference type="ARBA" id="ARBA00022603"/>
    </source>
</evidence>
<dbReference type="OrthoDB" id="9794400at2"/>
<dbReference type="Pfam" id="PF08032">
    <property type="entry name" value="SpoU_sub_bind"/>
    <property type="match status" value="1"/>
</dbReference>
<dbReference type="NCBIfam" id="TIGR00186">
    <property type="entry name" value="rRNA_methyl_3"/>
    <property type="match status" value="1"/>
</dbReference>
<organism evidence="4 5">
    <name type="scientific">Pontibacter lucknowensis</name>
    <dbReference type="NCBI Taxonomy" id="1077936"/>
    <lineage>
        <taxon>Bacteria</taxon>
        <taxon>Pseudomonadati</taxon>
        <taxon>Bacteroidota</taxon>
        <taxon>Cytophagia</taxon>
        <taxon>Cytophagales</taxon>
        <taxon>Hymenobacteraceae</taxon>
        <taxon>Pontibacter</taxon>
    </lineage>
</organism>
<evidence type="ECO:0000259" key="3">
    <source>
        <dbReference type="SMART" id="SM00967"/>
    </source>
</evidence>
<dbReference type="Gene3D" id="3.40.1280.10">
    <property type="match status" value="1"/>
</dbReference>
<gene>
    <name evidence="4" type="ORF">SAMN05421545_0381</name>
</gene>
<keyword evidence="2 4" id="KW-0808">Transferase</keyword>
<dbReference type="InterPro" id="IPR029028">
    <property type="entry name" value="Alpha/beta_knot_MTases"/>
</dbReference>
<dbReference type="Gene3D" id="3.30.1330.30">
    <property type="match status" value="1"/>
</dbReference>
<name>A0A1N6TKF4_9BACT</name>
<keyword evidence="5" id="KW-1185">Reference proteome</keyword>
<dbReference type="GO" id="GO:0006396">
    <property type="term" value="P:RNA processing"/>
    <property type="evidence" value="ECO:0007669"/>
    <property type="project" value="InterPro"/>
</dbReference>
<dbReference type="SMART" id="SM00967">
    <property type="entry name" value="SpoU_sub_bind"/>
    <property type="match status" value="1"/>
</dbReference>
<dbReference type="Pfam" id="PF00588">
    <property type="entry name" value="SpoU_methylase"/>
    <property type="match status" value="1"/>
</dbReference>
<protein>
    <submittedName>
        <fullName evidence="4">23S rRNA (Guanosine2251-2'-O)-methyltransferase</fullName>
    </submittedName>
</protein>
<feature type="domain" description="RNA 2-O ribose methyltransferase substrate binding" evidence="3">
    <location>
        <begin position="27"/>
        <end position="101"/>
    </location>
</feature>
<dbReference type="GO" id="GO:0003723">
    <property type="term" value="F:RNA binding"/>
    <property type="evidence" value="ECO:0007669"/>
    <property type="project" value="InterPro"/>
</dbReference>
<dbReference type="STRING" id="1077936.SAMN05421545_0381"/>
<sequence length="281" mass="30815">MESRNNKFVGGNRYSGPRTPKEDKMEMIFGLRPIIEAMLAGKVLEKIFVQKGARNANVDELLDLAKKHDIPVASVPIEKLNNLTRKNHQGAVALISAITYMPLDEIVTSLFEKGKSPLLLILDRITDVRNFGSIARNAECMGVDAIVIPSRGGAQINADAIKTSAGALHLVPVCREQNLKNTIDYLKDYGVQIVACTEKTEHNLNDNTVDFVGPTAIIMGSEEDGISPEYLKRADAKLRIPLLGQIGSLNVSVATGIILYEAMSHRLRESGYSSLNTFEPR</sequence>
<accession>A0A1N6TKF4</accession>
<dbReference type="InterPro" id="IPR001537">
    <property type="entry name" value="SpoU_MeTrfase"/>
</dbReference>
<dbReference type="CDD" id="cd18103">
    <property type="entry name" value="SpoU-like_RlmB"/>
    <property type="match status" value="1"/>
</dbReference>
<dbReference type="InterPro" id="IPR004441">
    <property type="entry name" value="rRNA_MeTrfase_TrmH"/>
</dbReference>
<keyword evidence="1 4" id="KW-0489">Methyltransferase</keyword>
<evidence type="ECO:0000313" key="5">
    <source>
        <dbReference type="Proteomes" id="UP000185924"/>
    </source>
</evidence>
<dbReference type="PANTHER" id="PTHR46429:SF1">
    <property type="entry name" value="23S RRNA (GUANOSINE-2'-O-)-METHYLTRANSFERASE RLMB"/>
    <property type="match status" value="1"/>
</dbReference>
<evidence type="ECO:0000256" key="2">
    <source>
        <dbReference type="ARBA" id="ARBA00022679"/>
    </source>
</evidence>
<dbReference type="EMBL" id="FTNM01000001">
    <property type="protein sequence ID" value="SIQ53859.1"/>
    <property type="molecule type" value="Genomic_DNA"/>
</dbReference>